<keyword evidence="1" id="KW-0472">Membrane</keyword>
<keyword evidence="3" id="KW-1185">Reference proteome</keyword>
<dbReference type="Proteomes" id="UP001185069">
    <property type="component" value="Unassembled WGS sequence"/>
</dbReference>
<evidence type="ECO:0000313" key="2">
    <source>
        <dbReference type="EMBL" id="MDR6269597.1"/>
    </source>
</evidence>
<dbReference type="PANTHER" id="PTHR48098:SF1">
    <property type="entry name" value="DIACYLGLYCEROL ACYLTRANSFERASE_MYCOLYLTRANSFERASE AG85A"/>
    <property type="match status" value="1"/>
</dbReference>
<feature type="transmembrane region" description="Helical" evidence="1">
    <location>
        <begin position="6"/>
        <end position="27"/>
    </location>
</feature>
<dbReference type="InterPro" id="IPR000801">
    <property type="entry name" value="Esterase-like"/>
</dbReference>
<dbReference type="PANTHER" id="PTHR48098">
    <property type="entry name" value="ENTEROCHELIN ESTERASE-RELATED"/>
    <property type="match status" value="1"/>
</dbReference>
<organism evidence="2 3">
    <name type="scientific">Arthrobacter russicus</name>
    <dbReference type="NCBI Taxonomy" id="172040"/>
    <lineage>
        <taxon>Bacteria</taxon>
        <taxon>Bacillati</taxon>
        <taxon>Actinomycetota</taxon>
        <taxon>Actinomycetes</taxon>
        <taxon>Micrococcales</taxon>
        <taxon>Micrococcaceae</taxon>
        <taxon>Arthrobacter</taxon>
    </lineage>
</organism>
<feature type="transmembrane region" description="Helical" evidence="1">
    <location>
        <begin position="71"/>
        <end position="90"/>
    </location>
</feature>
<gene>
    <name evidence="2" type="ORF">JOE69_001835</name>
</gene>
<dbReference type="InterPro" id="IPR029058">
    <property type="entry name" value="AB_hydrolase_fold"/>
</dbReference>
<dbReference type="EMBL" id="JAVDQF010000001">
    <property type="protein sequence ID" value="MDR6269597.1"/>
    <property type="molecule type" value="Genomic_DNA"/>
</dbReference>
<dbReference type="Gene3D" id="3.40.50.1820">
    <property type="entry name" value="alpha/beta hydrolase"/>
    <property type="match status" value="1"/>
</dbReference>
<evidence type="ECO:0000313" key="3">
    <source>
        <dbReference type="Proteomes" id="UP001185069"/>
    </source>
</evidence>
<keyword evidence="1" id="KW-0812">Transmembrane</keyword>
<feature type="transmembrane region" description="Helical" evidence="1">
    <location>
        <begin position="34"/>
        <end position="56"/>
    </location>
</feature>
<evidence type="ECO:0000256" key="1">
    <source>
        <dbReference type="SAM" id="Phobius"/>
    </source>
</evidence>
<dbReference type="InterPro" id="IPR050583">
    <property type="entry name" value="Mycobacterial_A85_antigen"/>
</dbReference>
<sequence length="434" mass="45586">MAGIGLTTGVLAVLLPILGLLALAWLVVGPRKHLALAVPVSFGAGLLVGFGAKFLIDDVINPWGAPLDWRIYFFVGVAVTAISLVVPKMLRNKRWFVRALAPLAGLLVVLAVALQINQVFGYYPTLGSLWGDNGVRIETVTTPPPDQGGQLTAQTPTVKLSDWNPPADMPANGKVIKMAIPSTVSGVPSGDNFVYLPPAYLVAKPANVPVLVLIHGNPGGSQDWLTGGRIAQALDAYAAANKGIAPLVVMPDVSAQSAANWPMCMDSKLGKGGTFLAVDVPNFVRETFKLGLGSAQQFAIGGFSFGGTCAFQMGVTFPQAYPTFIDVSGERGPTIAGGDPAIIKTYFGGDAAAFAKVNPLDVLKTTKLPTSKGIIVVGGNDSAYRPQGEEVYRALKAAGAQVTLQTLPGGHTWSVWKPGVVNNLDWLMQQYGVR</sequence>
<dbReference type="Pfam" id="PF00756">
    <property type="entry name" value="Esterase"/>
    <property type="match status" value="1"/>
</dbReference>
<keyword evidence="1" id="KW-1133">Transmembrane helix</keyword>
<reference evidence="2 3" key="1">
    <citation type="submission" date="2023-07" db="EMBL/GenBank/DDBJ databases">
        <title>Sequencing the genomes of 1000 actinobacteria strains.</title>
        <authorList>
            <person name="Klenk H.-P."/>
        </authorList>
    </citation>
    <scope>NUCLEOTIDE SEQUENCE [LARGE SCALE GENOMIC DNA]</scope>
    <source>
        <strain evidence="2 3">DSM 14555</strain>
    </source>
</reference>
<feature type="transmembrane region" description="Helical" evidence="1">
    <location>
        <begin position="95"/>
        <end position="116"/>
    </location>
</feature>
<accession>A0ABU1JDW6</accession>
<dbReference type="SUPFAM" id="SSF53474">
    <property type="entry name" value="alpha/beta-Hydrolases"/>
    <property type="match status" value="1"/>
</dbReference>
<proteinExistence type="predicted"/>
<protein>
    <submittedName>
        <fullName evidence="2">Enterochelin esterase-like enzyme</fullName>
    </submittedName>
</protein>
<dbReference type="RefSeq" id="WP_309798032.1">
    <property type="nucleotide sequence ID" value="NZ_BAAAHY010000005.1"/>
</dbReference>
<comment type="caution">
    <text evidence="2">The sequence shown here is derived from an EMBL/GenBank/DDBJ whole genome shotgun (WGS) entry which is preliminary data.</text>
</comment>
<name>A0ABU1JDW6_9MICC</name>